<sequence>MDGQFFLSKRSVFGRNQTGGLNRSDNGPLRLQVHFYIPLTCREGGAGGVEGLLRHGTKHRDVRVPAVAAS</sequence>
<keyword evidence="2" id="KW-1185">Reference proteome</keyword>
<dbReference type="Proteomes" id="UP000220836">
    <property type="component" value="Unassembled WGS sequence"/>
</dbReference>
<gene>
    <name evidence="1" type="ORF">PEV8663_02083</name>
</gene>
<evidence type="ECO:0000313" key="1">
    <source>
        <dbReference type="EMBL" id="SMX40682.1"/>
    </source>
</evidence>
<name>A0A238KEZ1_9RHOB</name>
<accession>A0A238KEZ1</accession>
<dbReference type="EMBL" id="FXYH01000006">
    <property type="protein sequence ID" value="SMX40682.1"/>
    <property type="molecule type" value="Genomic_DNA"/>
</dbReference>
<organism evidence="1 2">
    <name type="scientific">Pelagimonas varians</name>
    <dbReference type="NCBI Taxonomy" id="696760"/>
    <lineage>
        <taxon>Bacteria</taxon>
        <taxon>Pseudomonadati</taxon>
        <taxon>Pseudomonadota</taxon>
        <taxon>Alphaproteobacteria</taxon>
        <taxon>Rhodobacterales</taxon>
        <taxon>Roseobacteraceae</taxon>
        <taxon>Pelagimonas</taxon>
    </lineage>
</organism>
<evidence type="ECO:0000313" key="2">
    <source>
        <dbReference type="Proteomes" id="UP000220836"/>
    </source>
</evidence>
<reference evidence="1 2" key="1">
    <citation type="submission" date="2017-05" db="EMBL/GenBank/DDBJ databases">
        <authorList>
            <person name="Song R."/>
            <person name="Chenine A.L."/>
            <person name="Ruprecht R.M."/>
        </authorList>
    </citation>
    <scope>NUCLEOTIDE SEQUENCE [LARGE SCALE GENOMIC DNA]</scope>
    <source>
        <strain evidence="1 2">CECT 8663</strain>
    </source>
</reference>
<proteinExistence type="predicted"/>
<protein>
    <submittedName>
        <fullName evidence="1">Uncharacterized protein</fullName>
    </submittedName>
</protein>
<dbReference type="AlphaFoldDB" id="A0A238KEZ1"/>